<dbReference type="RefSeq" id="WP_379981769.1">
    <property type="nucleotide sequence ID" value="NZ_JBHSFV010000014.1"/>
</dbReference>
<proteinExistence type="predicted"/>
<protein>
    <recommendedName>
        <fullName evidence="4">Peptidylprolyl isomerase</fullName>
    </recommendedName>
</protein>
<keyword evidence="1" id="KW-0732">Signal</keyword>
<dbReference type="Proteomes" id="UP001596043">
    <property type="component" value="Unassembled WGS sequence"/>
</dbReference>
<accession>A0ABV9I1K6</accession>
<organism evidence="2 3">
    <name type="scientific">Dokdonia ponticola</name>
    <dbReference type="NCBI Taxonomy" id="2041041"/>
    <lineage>
        <taxon>Bacteria</taxon>
        <taxon>Pseudomonadati</taxon>
        <taxon>Bacteroidota</taxon>
        <taxon>Flavobacteriia</taxon>
        <taxon>Flavobacteriales</taxon>
        <taxon>Flavobacteriaceae</taxon>
        <taxon>Dokdonia</taxon>
    </lineage>
</organism>
<feature type="signal peptide" evidence="1">
    <location>
        <begin position="1"/>
        <end position="21"/>
    </location>
</feature>
<feature type="chain" id="PRO_5045062663" description="Peptidylprolyl isomerase" evidence="1">
    <location>
        <begin position="22"/>
        <end position="118"/>
    </location>
</feature>
<keyword evidence="3" id="KW-1185">Reference proteome</keyword>
<sequence>MKKIMLLVIGCLAYVSMQAQSVTTEAQIKKAVDARMQKMTSEVKFSDAQKAYLVDYFIYLEKEKAGTFTEELKASALEDVNMDTFFTDEQRKVIQKNASQIAKNLKTSTTLMGSDSKF</sequence>
<dbReference type="EMBL" id="JBHSFV010000014">
    <property type="protein sequence ID" value="MFC4635998.1"/>
    <property type="molecule type" value="Genomic_DNA"/>
</dbReference>
<evidence type="ECO:0000256" key="1">
    <source>
        <dbReference type="SAM" id="SignalP"/>
    </source>
</evidence>
<evidence type="ECO:0000313" key="2">
    <source>
        <dbReference type="EMBL" id="MFC4635998.1"/>
    </source>
</evidence>
<reference evidence="3" key="1">
    <citation type="journal article" date="2019" name="Int. J. Syst. Evol. Microbiol.">
        <title>The Global Catalogue of Microorganisms (GCM) 10K type strain sequencing project: providing services to taxonomists for standard genome sequencing and annotation.</title>
        <authorList>
            <consortium name="The Broad Institute Genomics Platform"/>
            <consortium name="The Broad Institute Genome Sequencing Center for Infectious Disease"/>
            <person name="Wu L."/>
            <person name="Ma J."/>
        </authorList>
    </citation>
    <scope>NUCLEOTIDE SEQUENCE [LARGE SCALE GENOMIC DNA]</scope>
    <source>
        <strain evidence="3">YJ-61-S</strain>
    </source>
</reference>
<comment type="caution">
    <text evidence="2">The sequence shown here is derived from an EMBL/GenBank/DDBJ whole genome shotgun (WGS) entry which is preliminary data.</text>
</comment>
<evidence type="ECO:0000313" key="3">
    <source>
        <dbReference type="Proteomes" id="UP001596043"/>
    </source>
</evidence>
<evidence type="ECO:0008006" key="4">
    <source>
        <dbReference type="Google" id="ProtNLM"/>
    </source>
</evidence>
<name>A0ABV9I1K6_9FLAO</name>
<gene>
    <name evidence="2" type="ORF">ACFO3O_18965</name>
</gene>